<organism evidence="1 2">
    <name type="scientific">Stackebrandtia albiflava</name>
    <dbReference type="NCBI Taxonomy" id="406432"/>
    <lineage>
        <taxon>Bacteria</taxon>
        <taxon>Bacillati</taxon>
        <taxon>Actinomycetota</taxon>
        <taxon>Actinomycetes</taxon>
        <taxon>Glycomycetales</taxon>
        <taxon>Glycomycetaceae</taxon>
        <taxon>Stackebrandtia</taxon>
    </lineage>
</organism>
<dbReference type="RefSeq" id="WP_147142131.1">
    <property type="nucleotide sequence ID" value="NZ_BAABIJ010000004.1"/>
</dbReference>
<dbReference type="AlphaFoldDB" id="A0A562UQZ8"/>
<proteinExistence type="predicted"/>
<accession>A0A562UQZ8</accession>
<dbReference type="Proteomes" id="UP000321617">
    <property type="component" value="Unassembled WGS sequence"/>
</dbReference>
<dbReference type="EMBL" id="VLLL01000008">
    <property type="protein sequence ID" value="TWJ08065.1"/>
    <property type="molecule type" value="Genomic_DNA"/>
</dbReference>
<reference evidence="1 2" key="1">
    <citation type="journal article" date="2013" name="Stand. Genomic Sci.">
        <title>Genomic Encyclopedia of Type Strains, Phase I: The one thousand microbial genomes (KMG-I) project.</title>
        <authorList>
            <person name="Kyrpides N.C."/>
            <person name="Woyke T."/>
            <person name="Eisen J.A."/>
            <person name="Garrity G."/>
            <person name="Lilburn T.G."/>
            <person name="Beck B.J."/>
            <person name="Whitman W.B."/>
            <person name="Hugenholtz P."/>
            <person name="Klenk H.P."/>
        </authorList>
    </citation>
    <scope>NUCLEOTIDE SEQUENCE [LARGE SCALE GENOMIC DNA]</scope>
    <source>
        <strain evidence="1 2">DSM 45044</strain>
    </source>
</reference>
<sequence>MTSLHAVAHGNALNIGTADHLARLVAPGAATPGQLINWIKRFDTAQLDDIIERLEDLVGPYGNTVSGERIADVSARWTGDGADAFVSRWNQLRMYIGEEEDQGRRNALAEQLGAMKDLRAKIQELYDGCAADIETYLGNLRAEYVKALCRDADGAALKQALTDGGTGSGWGSPFGLVGTAAGTAVGAVVGLINGFSTACQQRATALFGTGTNIHDLATTLSKEASALELAADGTDGLSLEFQAYSPDTRAAGVEDWDELENEWVVV</sequence>
<name>A0A562UQZ8_9ACTN</name>
<comment type="caution">
    <text evidence="1">The sequence shown here is derived from an EMBL/GenBank/DDBJ whole genome shotgun (WGS) entry which is preliminary data.</text>
</comment>
<evidence type="ECO:0000313" key="1">
    <source>
        <dbReference type="EMBL" id="TWJ08065.1"/>
    </source>
</evidence>
<gene>
    <name evidence="1" type="ORF">LX16_4285</name>
</gene>
<protein>
    <submittedName>
        <fullName evidence="1">Uncharacterized protein</fullName>
    </submittedName>
</protein>
<keyword evidence="2" id="KW-1185">Reference proteome</keyword>
<evidence type="ECO:0000313" key="2">
    <source>
        <dbReference type="Proteomes" id="UP000321617"/>
    </source>
</evidence>